<dbReference type="STRING" id="530564.Psta_4132"/>
<gene>
    <name evidence="16" type="ordered locus">Psta_4132</name>
</gene>
<feature type="binding site" evidence="14">
    <location>
        <position position="41"/>
    </location>
    <ligand>
        <name>L-threonine</name>
        <dbReference type="ChEBI" id="CHEBI:57926"/>
    </ligand>
</feature>
<evidence type="ECO:0000256" key="3">
    <source>
        <dbReference type="ARBA" id="ARBA00012584"/>
    </source>
</evidence>
<dbReference type="Proteomes" id="UP000001887">
    <property type="component" value="Chromosome"/>
</dbReference>
<dbReference type="AlphaFoldDB" id="D2R349"/>
<dbReference type="EC" id="2.7.7.87" evidence="3 13"/>
<dbReference type="GO" id="GO:0005737">
    <property type="term" value="C:cytoplasm"/>
    <property type="evidence" value="ECO:0007669"/>
    <property type="project" value="UniProtKB-SubCell"/>
</dbReference>
<dbReference type="InterPro" id="IPR010923">
    <property type="entry name" value="T(6)A37_SUA5"/>
</dbReference>
<dbReference type="PANTHER" id="PTHR17490">
    <property type="entry name" value="SUA5"/>
    <property type="match status" value="1"/>
</dbReference>
<dbReference type="GO" id="GO:0000049">
    <property type="term" value="F:tRNA binding"/>
    <property type="evidence" value="ECO:0007669"/>
    <property type="project" value="TreeGrafter"/>
</dbReference>
<feature type="binding site" evidence="14">
    <location>
        <position position="147"/>
    </location>
    <ligand>
        <name>L-threonine</name>
        <dbReference type="ChEBI" id="CHEBI:57926"/>
    </ligand>
</feature>
<dbReference type="EMBL" id="CP001848">
    <property type="protein sequence ID" value="ADB18782.1"/>
    <property type="molecule type" value="Genomic_DNA"/>
</dbReference>
<dbReference type="SUPFAM" id="SSF55821">
    <property type="entry name" value="YrdC/RibB"/>
    <property type="match status" value="1"/>
</dbReference>
<protein>
    <recommendedName>
        <fullName evidence="4 13">Threonylcarbamoyl-AMP synthase</fullName>
        <shortName evidence="13">TC-AMP synthase</shortName>
        <ecNumber evidence="3 13">2.7.7.87</ecNumber>
    </recommendedName>
    <alternativeName>
        <fullName evidence="11 13">L-threonylcarbamoyladenylate synthase</fullName>
    </alternativeName>
</protein>
<name>D2R349_PIRSD</name>
<accession>D2R349</accession>
<dbReference type="PIRSF" id="PIRSF004930">
    <property type="entry name" value="Tln_factor_SUA5"/>
    <property type="match status" value="1"/>
</dbReference>
<comment type="similarity">
    <text evidence="2 13">Belongs to the SUA5 family.</text>
</comment>
<dbReference type="GO" id="GO:0061710">
    <property type="term" value="F:L-threonylcarbamoyladenylate synthase"/>
    <property type="evidence" value="ECO:0007669"/>
    <property type="project" value="UniProtKB-EC"/>
</dbReference>
<dbReference type="Gene3D" id="3.40.50.11030">
    <property type="entry name" value="Threonylcarbamoyl-AMP synthase, C-terminal domain"/>
    <property type="match status" value="1"/>
</dbReference>
<sequence>MASLESNPASPESPPIVSDEIIARGAQLLAAGELVAIPTETVYGLAADATNPMAVRKIFAAKGRPADHPLIVHIAYPDEIDRWGTEIPPAAWDLAAAFWPGPLTMIVRRRSNVDSVVAGGLDTIAVRCPSHPVAQRLLRELGRGVAAPSANKFGHVSPTTAAHVLAEFGDTLPLVIDGGACEVGLESTIVDLSQSTPTILRPGAISQTDLELVLGLAIGDPHANSTPCSGRLASHYAPNCIVEIVTEEELTSKLASLDASGRRVGLLATEEGSVRALAALPADRIVWLPSDAKLYARGLYGALRAADERGFDHFLVVSPPLGHPLSAAILDRLQKAAGPRDSRRG</sequence>
<evidence type="ECO:0000313" key="17">
    <source>
        <dbReference type="Proteomes" id="UP000001887"/>
    </source>
</evidence>
<dbReference type="GO" id="GO:0006450">
    <property type="term" value="P:regulation of translational fidelity"/>
    <property type="evidence" value="ECO:0007669"/>
    <property type="project" value="TreeGrafter"/>
</dbReference>
<dbReference type="HOGENOM" id="CLU_031397_0_0_0"/>
<comment type="function">
    <text evidence="13">Required for the formation of a threonylcarbamoyl group on adenosine at position 37 (t(6)A37) in tRNAs that read codons beginning with adenine.</text>
</comment>
<evidence type="ECO:0000256" key="5">
    <source>
        <dbReference type="ARBA" id="ARBA00022490"/>
    </source>
</evidence>
<dbReference type="FunFam" id="3.90.870.10:FF:000009">
    <property type="entry name" value="Threonylcarbamoyl-AMP synthase, putative"/>
    <property type="match status" value="1"/>
</dbReference>
<dbReference type="GO" id="GO:0003725">
    <property type="term" value="F:double-stranded RNA binding"/>
    <property type="evidence" value="ECO:0007669"/>
    <property type="project" value="UniProtKB-UniRule"/>
</dbReference>
<comment type="subcellular location">
    <subcellularLocation>
        <location evidence="1 13">Cytoplasm</location>
    </subcellularLocation>
</comment>
<evidence type="ECO:0000256" key="4">
    <source>
        <dbReference type="ARBA" id="ARBA00015492"/>
    </source>
</evidence>
<dbReference type="Gene3D" id="3.90.870.10">
    <property type="entry name" value="DHBP synthase"/>
    <property type="match status" value="1"/>
</dbReference>
<keyword evidence="10 13" id="KW-0067">ATP-binding</keyword>
<dbReference type="InterPro" id="IPR006070">
    <property type="entry name" value="Sua5-like_dom"/>
</dbReference>
<keyword evidence="9 13" id="KW-0547">Nucleotide-binding</keyword>
<dbReference type="InterPro" id="IPR005145">
    <property type="entry name" value="Sua5_C"/>
</dbReference>
<dbReference type="InterPro" id="IPR050156">
    <property type="entry name" value="TC-AMP_synthase_SUA5"/>
</dbReference>
<dbReference type="PROSITE" id="PS51163">
    <property type="entry name" value="YRDC"/>
    <property type="match status" value="1"/>
</dbReference>
<dbReference type="KEGG" id="psl:Psta_4132"/>
<evidence type="ECO:0000256" key="9">
    <source>
        <dbReference type="ARBA" id="ARBA00022741"/>
    </source>
</evidence>
<feature type="binding site" evidence="14">
    <location>
        <position position="123"/>
    </location>
    <ligand>
        <name>ATP</name>
        <dbReference type="ChEBI" id="CHEBI:30616"/>
    </ligand>
</feature>
<dbReference type="PANTHER" id="PTHR17490:SF16">
    <property type="entry name" value="THREONYLCARBAMOYL-AMP SYNTHASE"/>
    <property type="match status" value="1"/>
</dbReference>
<dbReference type="Pfam" id="PF01300">
    <property type="entry name" value="Sua5_yciO_yrdC"/>
    <property type="match status" value="1"/>
</dbReference>
<dbReference type="GO" id="GO:0008033">
    <property type="term" value="P:tRNA processing"/>
    <property type="evidence" value="ECO:0007669"/>
    <property type="project" value="UniProtKB-KW"/>
</dbReference>
<organism evidence="16 17">
    <name type="scientific">Pirellula staleyi (strain ATCC 27377 / DSM 6068 / ICPB 4128)</name>
    <name type="common">Pirella staleyi</name>
    <dbReference type="NCBI Taxonomy" id="530564"/>
    <lineage>
        <taxon>Bacteria</taxon>
        <taxon>Pseudomonadati</taxon>
        <taxon>Planctomycetota</taxon>
        <taxon>Planctomycetia</taxon>
        <taxon>Pirellulales</taxon>
        <taxon>Pirellulaceae</taxon>
        <taxon>Pirellula</taxon>
    </lineage>
</organism>
<evidence type="ECO:0000256" key="11">
    <source>
        <dbReference type="ARBA" id="ARBA00029774"/>
    </source>
</evidence>
<feature type="binding site" evidence="14">
    <location>
        <position position="187"/>
    </location>
    <ligand>
        <name>L-threonine</name>
        <dbReference type="ChEBI" id="CHEBI:57926"/>
    </ligand>
</feature>
<keyword evidence="17" id="KW-1185">Reference proteome</keyword>
<evidence type="ECO:0000256" key="6">
    <source>
        <dbReference type="ARBA" id="ARBA00022679"/>
    </source>
</evidence>
<dbReference type="Pfam" id="PF03481">
    <property type="entry name" value="Sua5_C"/>
    <property type="match status" value="1"/>
</dbReference>
<feature type="binding site" evidence="14">
    <location>
        <position position="73"/>
    </location>
    <ligand>
        <name>L-threonine</name>
        <dbReference type="ChEBI" id="CHEBI:57926"/>
    </ligand>
</feature>
<keyword evidence="6 13" id="KW-0808">Transferase</keyword>
<evidence type="ECO:0000313" key="16">
    <source>
        <dbReference type="EMBL" id="ADB18782.1"/>
    </source>
</evidence>
<evidence type="ECO:0000256" key="2">
    <source>
        <dbReference type="ARBA" id="ARBA00007663"/>
    </source>
</evidence>
<evidence type="ECO:0000256" key="14">
    <source>
        <dbReference type="PIRSR" id="PIRSR004930-1"/>
    </source>
</evidence>
<feature type="domain" description="YrdC-like" evidence="15">
    <location>
        <begin position="19"/>
        <end position="205"/>
    </location>
</feature>
<comment type="catalytic activity">
    <reaction evidence="12 13">
        <text>L-threonine + hydrogencarbonate + ATP = L-threonylcarbamoyladenylate + diphosphate + H2O</text>
        <dbReference type="Rhea" id="RHEA:36407"/>
        <dbReference type="ChEBI" id="CHEBI:15377"/>
        <dbReference type="ChEBI" id="CHEBI:17544"/>
        <dbReference type="ChEBI" id="CHEBI:30616"/>
        <dbReference type="ChEBI" id="CHEBI:33019"/>
        <dbReference type="ChEBI" id="CHEBI:57926"/>
        <dbReference type="ChEBI" id="CHEBI:73682"/>
        <dbReference type="EC" id="2.7.7.87"/>
    </reaction>
</comment>
<feature type="binding site" evidence="14">
    <location>
        <position position="149"/>
    </location>
    <ligand>
        <name>ATP</name>
        <dbReference type="ChEBI" id="CHEBI:30616"/>
    </ligand>
</feature>
<dbReference type="NCBIfam" id="TIGR00057">
    <property type="entry name" value="L-threonylcarbamoyladenylate synthase"/>
    <property type="match status" value="1"/>
</dbReference>
<feature type="binding site" evidence="14">
    <location>
        <position position="64"/>
    </location>
    <ligand>
        <name>ATP</name>
        <dbReference type="ChEBI" id="CHEBI:30616"/>
    </ligand>
</feature>
<evidence type="ECO:0000256" key="12">
    <source>
        <dbReference type="ARBA" id="ARBA00048366"/>
    </source>
</evidence>
<feature type="binding site" evidence="14">
    <location>
        <position position="127"/>
    </location>
    <ligand>
        <name>L-threonine</name>
        <dbReference type="ChEBI" id="CHEBI:57926"/>
    </ligand>
</feature>
<evidence type="ECO:0000256" key="10">
    <source>
        <dbReference type="ARBA" id="ARBA00022840"/>
    </source>
</evidence>
<reference evidence="16 17" key="1">
    <citation type="journal article" date="2009" name="Stand. Genomic Sci.">
        <title>Complete genome sequence of Pirellula staleyi type strain (ATCC 27377).</title>
        <authorList>
            <person name="Clum A."/>
            <person name="Tindall B.J."/>
            <person name="Sikorski J."/>
            <person name="Ivanova N."/>
            <person name="Mavrommatis K."/>
            <person name="Lucas S."/>
            <person name="Glavina del Rio T."/>
            <person name="Nolan M."/>
            <person name="Chen F."/>
            <person name="Tice H."/>
            <person name="Pitluck S."/>
            <person name="Cheng J.F."/>
            <person name="Chertkov O."/>
            <person name="Brettin T."/>
            <person name="Han C."/>
            <person name="Detter J.C."/>
            <person name="Kuske C."/>
            <person name="Bruce D."/>
            <person name="Goodwin L."/>
            <person name="Ovchinikova G."/>
            <person name="Pati A."/>
            <person name="Mikhailova N."/>
            <person name="Chen A."/>
            <person name="Palaniappan K."/>
            <person name="Land M."/>
            <person name="Hauser L."/>
            <person name="Chang Y.J."/>
            <person name="Jeffries C.D."/>
            <person name="Chain P."/>
            <person name="Rohde M."/>
            <person name="Goker M."/>
            <person name="Bristow J."/>
            <person name="Eisen J.A."/>
            <person name="Markowitz V."/>
            <person name="Hugenholtz P."/>
            <person name="Kyrpides N.C."/>
            <person name="Klenk H.P."/>
            <person name="Lapidus A."/>
        </authorList>
    </citation>
    <scope>NUCLEOTIDE SEQUENCE [LARGE SCALE GENOMIC DNA]</scope>
    <source>
        <strain evidence="17">ATCC 27377 / DSM 6068 / ICPB 4128</strain>
    </source>
</reference>
<dbReference type="OrthoDB" id="9814580at2"/>
<proteinExistence type="inferred from homology"/>
<keyword evidence="7 13" id="KW-0819">tRNA processing</keyword>
<feature type="binding site" evidence="14">
    <location>
        <position position="157"/>
    </location>
    <ligand>
        <name>ATP</name>
        <dbReference type="ChEBI" id="CHEBI:30616"/>
    </ligand>
</feature>
<feature type="binding site" evidence="14">
    <location>
        <position position="201"/>
    </location>
    <ligand>
        <name>ATP</name>
        <dbReference type="ChEBI" id="CHEBI:30616"/>
    </ligand>
</feature>
<evidence type="ECO:0000259" key="15">
    <source>
        <dbReference type="PROSITE" id="PS51163"/>
    </source>
</evidence>
<evidence type="ECO:0000256" key="13">
    <source>
        <dbReference type="PIRNR" id="PIRNR004930"/>
    </source>
</evidence>
<feature type="binding site" evidence="14">
    <location>
        <position position="236"/>
    </location>
    <ligand>
        <name>ATP</name>
        <dbReference type="ChEBI" id="CHEBI:30616"/>
    </ligand>
</feature>
<keyword evidence="5 13" id="KW-0963">Cytoplasm</keyword>
<dbReference type="InterPro" id="IPR038385">
    <property type="entry name" value="Sua5/YwlC_C"/>
</dbReference>
<keyword evidence="8 13" id="KW-0548">Nucleotidyltransferase</keyword>
<dbReference type="eggNOG" id="COG0009">
    <property type="taxonomic scope" value="Bacteria"/>
</dbReference>
<evidence type="ECO:0000256" key="8">
    <source>
        <dbReference type="ARBA" id="ARBA00022695"/>
    </source>
</evidence>
<dbReference type="GO" id="GO:0005524">
    <property type="term" value="F:ATP binding"/>
    <property type="evidence" value="ECO:0007669"/>
    <property type="project" value="UniProtKB-UniRule"/>
</dbReference>
<evidence type="ECO:0000256" key="7">
    <source>
        <dbReference type="ARBA" id="ARBA00022694"/>
    </source>
</evidence>
<dbReference type="InterPro" id="IPR017945">
    <property type="entry name" value="DHBP_synth_RibB-like_a/b_dom"/>
</dbReference>
<evidence type="ECO:0000256" key="1">
    <source>
        <dbReference type="ARBA" id="ARBA00004496"/>
    </source>
</evidence>